<feature type="transmembrane region" description="Helical" evidence="9">
    <location>
        <begin position="85"/>
        <end position="104"/>
    </location>
</feature>
<dbReference type="STRING" id="1121477.SAMN02745223_03293"/>
<dbReference type="InterPro" id="IPR037185">
    <property type="entry name" value="EmrE-like"/>
</dbReference>
<dbReference type="Proteomes" id="UP000033608">
    <property type="component" value="Unassembled WGS sequence"/>
</dbReference>
<dbReference type="SUPFAM" id="SSF103481">
    <property type="entry name" value="Multidrug resistance efflux transporter EmrE"/>
    <property type="match status" value="1"/>
</dbReference>
<evidence type="ECO:0000256" key="4">
    <source>
        <dbReference type="ARBA" id="ARBA00022692"/>
    </source>
</evidence>
<evidence type="ECO:0000313" key="12">
    <source>
        <dbReference type="Proteomes" id="UP000033608"/>
    </source>
</evidence>
<reference evidence="11 13" key="2">
    <citation type="submission" date="2016-11" db="EMBL/GenBank/DDBJ databases">
        <authorList>
            <person name="Jaros S."/>
            <person name="Januszkiewicz K."/>
            <person name="Wedrychowicz H."/>
        </authorList>
    </citation>
    <scope>NUCLEOTIDE SEQUENCE [LARGE SCALE GENOMIC DNA]</scope>
    <source>
        <strain evidence="11 13">DSM 17137</strain>
    </source>
</reference>
<protein>
    <submittedName>
        <fullName evidence="11">Small multidrug resistance pump</fullName>
    </submittedName>
</protein>
<reference evidence="10 12" key="1">
    <citation type="submission" date="2015-03" db="EMBL/GenBank/DDBJ databases">
        <authorList>
            <person name="Hassan Y.I."/>
            <person name="Lepp D."/>
            <person name="Zhou T."/>
        </authorList>
    </citation>
    <scope>NUCLEOTIDE SEQUENCE [LARGE SCALE GENOMIC DNA]</scope>
    <source>
        <strain evidence="10 12">DSM 17137</strain>
    </source>
</reference>
<evidence type="ECO:0000256" key="6">
    <source>
        <dbReference type="ARBA" id="ARBA00023136"/>
    </source>
</evidence>
<accession>A0A0F5LU64</accession>
<keyword evidence="4 8" id="KW-0812">Transmembrane</keyword>
<keyword evidence="12" id="KW-1185">Reference proteome</keyword>
<keyword evidence="6 9" id="KW-0472">Membrane</keyword>
<dbReference type="OrthoDB" id="9808638at2"/>
<dbReference type="PANTHER" id="PTHR30561">
    <property type="entry name" value="SMR FAMILY PROTON-DEPENDENT DRUG EFFLUX TRANSPORTER SUGE"/>
    <property type="match status" value="1"/>
</dbReference>
<comment type="subcellular location">
    <subcellularLocation>
        <location evidence="1 8">Cell membrane</location>
        <topology evidence="1 8">Multi-pass membrane protein</topology>
    </subcellularLocation>
</comment>
<dbReference type="RefSeq" id="WP_046134238.1">
    <property type="nucleotide sequence ID" value="NZ_FQVC01000011.1"/>
</dbReference>
<comment type="similarity">
    <text evidence="7 8">Belongs to the drug/metabolite transporter (DMT) superfamily. Small multidrug resistance (SMR) (TC 2.A.7.1) family.</text>
</comment>
<dbReference type="FunFam" id="1.10.3730.20:FF:000001">
    <property type="entry name" value="Quaternary ammonium compound resistance transporter SugE"/>
    <property type="match status" value="1"/>
</dbReference>
<keyword evidence="3" id="KW-1003">Cell membrane</keyword>
<name>A0A0F5LU64_9HYPH</name>
<evidence type="ECO:0000256" key="7">
    <source>
        <dbReference type="ARBA" id="ARBA00038032"/>
    </source>
</evidence>
<organism evidence="10 12">
    <name type="scientific">Devosia limi DSM 17137</name>
    <dbReference type="NCBI Taxonomy" id="1121477"/>
    <lineage>
        <taxon>Bacteria</taxon>
        <taxon>Pseudomonadati</taxon>
        <taxon>Pseudomonadota</taxon>
        <taxon>Alphaproteobacteria</taxon>
        <taxon>Hyphomicrobiales</taxon>
        <taxon>Devosiaceae</taxon>
        <taxon>Devosia</taxon>
    </lineage>
</organism>
<evidence type="ECO:0000256" key="8">
    <source>
        <dbReference type="RuleBase" id="RU003942"/>
    </source>
</evidence>
<dbReference type="Gene3D" id="1.10.3730.20">
    <property type="match status" value="1"/>
</dbReference>
<dbReference type="InterPro" id="IPR000390">
    <property type="entry name" value="Small_drug/metabolite_transptr"/>
</dbReference>
<evidence type="ECO:0000256" key="2">
    <source>
        <dbReference type="ARBA" id="ARBA00022448"/>
    </source>
</evidence>
<dbReference type="GO" id="GO:0015297">
    <property type="term" value="F:antiporter activity"/>
    <property type="evidence" value="ECO:0007669"/>
    <property type="project" value="TreeGrafter"/>
</dbReference>
<evidence type="ECO:0000256" key="3">
    <source>
        <dbReference type="ARBA" id="ARBA00022475"/>
    </source>
</evidence>
<dbReference type="GO" id="GO:0015220">
    <property type="term" value="F:choline transmembrane transporter activity"/>
    <property type="evidence" value="ECO:0007669"/>
    <property type="project" value="TreeGrafter"/>
</dbReference>
<evidence type="ECO:0000256" key="9">
    <source>
        <dbReference type="SAM" id="Phobius"/>
    </source>
</evidence>
<evidence type="ECO:0000313" key="11">
    <source>
        <dbReference type="EMBL" id="SHF67800.1"/>
    </source>
</evidence>
<dbReference type="GO" id="GO:0015199">
    <property type="term" value="F:amino-acid betaine transmembrane transporter activity"/>
    <property type="evidence" value="ECO:0007669"/>
    <property type="project" value="TreeGrafter"/>
</dbReference>
<dbReference type="Proteomes" id="UP000184533">
    <property type="component" value="Unassembled WGS sequence"/>
</dbReference>
<dbReference type="GO" id="GO:0031460">
    <property type="term" value="P:glycine betaine transport"/>
    <property type="evidence" value="ECO:0007669"/>
    <property type="project" value="TreeGrafter"/>
</dbReference>
<dbReference type="GO" id="GO:1990961">
    <property type="term" value="P:xenobiotic detoxification by transmembrane export across the plasma membrane"/>
    <property type="evidence" value="ECO:0007669"/>
    <property type="project" value="UniProtKB-ARBA"/>
</dbReference>
<dbReference type="EMBL" id="LAJF01000044">
    <property type="protein sequence ID" value="KKB85883.1"/>
    <property type="molecule type" value="Genomic_DNA"/>
</dbReference>
<evidence type="ECO:0000256" key="1">
    <source>
        <dbReference type="ARBA" id="ARBA00004651"/>
    </source>
</evidence>
<feature type="transmembrane region" description="Helical" evidence="9">
    <location>
        <begin position="27"/>
        <end position="48"/>
    </location>
</feature>
<proteinExistence type="inferred from homology"/>
<dbReference type="InterPro" id="IPR045324">
    <property type="entry name" value="Small_multidrug_res"/>
</dbReference>
<keyword evidence="5 9" id="KW-1133">Transmembrane helix</keyword>
<feature type="transmembrane region" description="Helical" evidence="9">
    <location>
        <begin position="60"/>
        <end position="79"/>
    </location>
</feature>
<evidence type="ECO:0000313" key="13">
    <source>
        <dbReference type="Proteomes" id="UP000184533"/>
    </source>
</evidence>
<dbReference type="GO" id="GO:0005886">
    <property type="term" value="C:plasma membrane"/>
    <property type="evidence" value="ECO:0007669"/>
    <property type="project" value="UniProtKB-SubCell"/>
</dbReference>
<dbReference type="EMBL" id="FQVC01000011">
    <property type="protein sequence ID" value="SHF67800.1"/>
    <property type="molecule type" value="Genomic_DNA"/>
</dbReference>
<sequence>MNGLIYLAIAIVGEVIATSFLRASAGFTQLVPTIVVVVGYGVTFYFFSLALQTIPVGIGYAIWSGVGIVMVSIIAYFVYGQTLDLPALIGIGLILAGVLIINLFSQSSTH</sequence>
<dbReference type="AlphaFoldDB" id="A0A0F5LU64"/>
<evidence type="ECO:0000313" key="10">
    <source>
        <dbReference type="EMBL" id="KKB85883.1"/>
    </source>
</evidence>
<gene>
    <name evidence="11" type="ORF">SAMN02745223_03293</name>
    <name evidence="10" type="ORF">VW29_05165</name>
</gene>
<keyword evidence="2" id="KW-0813">Transport</keyword>
<evidence type="ECO:0000256" key="5">
    <source>
        <dbReference type="ARBA" id="ARBA00022989"/>
    </source>
</evidence>
<dbReference type="Pfam" id="PF00893">
    <property type="entry name" value="Multi_Drug_Res"/>
    <property type="match status" value="1"/>
</dbReference>
<dbReference type="PANTHER" id="PTHR30561:SF1">
    <property type="entry name" value="MULTIDRUG TRANSPORTER EMRE"/>
    <property type="match status" value="1"/>
</dbReference>
<dbReference type="PATRIC" id="fig|1121477.3.peg.2114"/>